<keyword evidence="1" id="KW-0812">Transmembrane</keyword>
<dbReference type="EMBL" id="JBHULN010000007">
    <property type="protein sequence ID" value="MFD2571758.1"/>
    <property type="molecule type" value="Genomic_DNA"/>
</dbReference>
<keyword evidence="1" id="KW-0472">Membrane</keyword>
<dbReference type="RefSeq" id="WP_381523566.1">
    <property type="nucleotide sequence ID" value="NZ_JBHULN010000007.1"/>
</dbReference>
<organism evidence="2 3">
    <name type="scientific">Spirosoma soli</name>
    <dbReference type="NCBI Taxonomy" id="1770529"/>
    <lineage>
        <taxon>Bacteria</taxon>
        <taxon>Pseudomonadati</taxon>
        <taxon>Bacteroidota</taxon>
        <taxon>Cytophagia</taxon>
        <taxon>Cytophagales</taxon>
        <taxon>Cytophagaceae</taxon>
        <taxon>Spirosoma</taxon>
    </lineage>
</organism>
<evidence type="ECO:0000256" key="1">
    <source>
        <dbReference type="SAM" id="Phobius"/>
    </source>
</evidence>
<evidence type="ECO:0008006" key="4">
    <source>
        <dbReference type="Google" id="ProtNLM"/>
    </source>
</evidence>
<sequence>MKSEFWHVWTIPLILTGLSLLGLLAALIGDDWWHVLSWISLGIPLVVIGWFAMKPRPVKAKRGNSR</sequence>
<feature type="transmembrane region" description="Helical" evidence="1">
    <location>
        <begin position="35"/>
        <end position="53"/>
    </location>
</feature>
<reference evidence="3" key="1">
    <citation type="journal article" date="2019" name="Int. J. Syst. Evol. Microbiol.">
        <title>The Global Catalogue of Microorganisms (GCM) 10K type strain sequencing project: providing services to taxonomists for standard genome sequencing and annotation.</title>
        <authorList>
            <consortium name="The Broad Institute Genomics Platform"/>
            <consortium name="The Broad Institute Genome Sequencing Center for Infectious Disease"/>
            <person name="Wu L."/>
            <person name="Ma J."/>
        </authorList>
    </citation>
    <scope>NUCLEOTIDE SEQUENCE [LARGE SCALE GENOMIC DNA]</scope>
    <source>
        <strain evidence="3">KCTC 42805</strain>
    </source>
</reference>
<comment type="caution">
    <text evidence="2">The sequence shown here is derived from an EMBL/GenBank/DDBJ whole genome shotgun (WGS) entry which is preliminary data.</text>
</comment>
<accession>A0ABW5M412</accession>
<evidence type="ECO:0000313" key="3">
    <source>
        <dbReference type="Proteomes" id="UP001597469"/>
    </source>
</evidence>
<gene>
    <name evidence="2" type="ORF">ACFSUS_14020</name>
</gene>
<proteinExistence type="predicted"/>
<feature type="transmembrane region" description="Helical" evidence="1">
    <location>
        <begin position="7"/>
        <end position="29"/>
    </location>
</feature>
<keyword evidence="1" id="KW-1133">Transmembrane helix</keyword>
<keyword evidence="3" id="KW-1185">Reference proteome</keyword>
<evidence type="ECO:0000313" key="2">
    <source>
        <dbReference type="EMBL" id="MFD2571758.1"/>
    </source>
</evidence>
<protein>
    <recommendedName>
        <fullName evidence="4">DUF4175 domain-containing protein</fullName>
    </recommendedName>
</protein>
<dbReference type="Proteomes" id="UP001597469">
    <property type="component" value="Unassembled WGS sequence"/>
</dbReference>
<name>A0ABW5M412_9BACT</name>